<dbReference type="GO" id="GO:0035869">
    <property type="term" value="C:ciliary transition zone"/>
    <property type="evidence" value="ECO:0007669"/>
    <property type="project" value="TreeGrafter"/>
</dbReference>
<dbReference type="Pfam" id="PF06730">
    <property type="entry name" value="FAM92"/>
    <property type="match status" value="1"/>
</dbReference>
<keyword evidence="2" id="KW-0175">Coiled coil</keyword>
<dbReference type="PANTHER" id="PTHR21223:SF3">
    <property type="entry name" value="CBY1-INTERACTING BAR DOMAIN-CONTAINING PROTEIN 2"/>
    <property type="match status" value="1"/>
</dbReference>
<evidence type="ECO:0000256" key="2">
    <source>
        <dbReference type="SAM" id="Coils"/>
    </source>
</evidence>
<evidence type="ECO:0000313" key="4">
    <source>
        <dbReference type="EMBL" id="KAK5877935.1"/>
    </source>
</evidence>
<proteinExistence type="predicted"/>
<dbReference type="SUPFAM" id="SSF103657">
    <property type="entry name" value="BAR/IMD domain-like"/>
    <property type="match status" value="1"/>
</dbReference>
<dbReference type="AlphaFoldDB" id="A0AAN8B4F6"/>
<sequence>MTTLFSRYPTGRDVQVKSMEQAVKDAEKYLGEICSLLASYTRKTARLRDKADLLVAQLFEFSSREDPELQSGLKNLAEDLAMVQDYRQAQVERLETRVVAPLKAYGEVVKNKRADLKKFSTDLSRELKEMQKLEKLRLRNPADRQSISQAEVNAQKASNNAQRSIRQLEESITDFQRQKLEDIKRIFTDFITVEMLFHAKALEVYAHTCHNLEEMNIQKDLELFNGRIKMSDSLAGRLSPLSSSPPLTGLYLTPPLASPKGQTFRSTLASTTGQHHRHQHSQLPDTVRRSRSTLQRQGAMEEDELEEEEEDDEEEDDDDDEDISESEEEQHKGRQSYAAQYAQMRRGQK</sequence>
<dbReference type="PANTHER" id="PTHR21223">
    <property type="entry name" value="CBY1-INTERACTING BAR DOMAIN-CONTAINING PROTEIN HOMOLOG"/>
    <property type="match status" value="1"/>
</dbReference>
<gene>
    <name evidence="4" type="ORF">CesoFtcFv8_025394</name>
</gene>
<dbReference type="GO" id="GO:0005814">
    <property type="term" value="C:centriole"/>
    <property type="evidence" value="ECO:0007669"/>
    <property type="project" value="UniProtKB-SubCell"/>
</dbReference>
<name>A0AAN8B4F6_9TELE</name>
<feature type="compositionally biased region" description="Polar residues" evidence="3">
    <location>
        <begin position="260"/>
        <end position="273"/>
    </location>
</feature>
<evidence type="ECO:0000313" key="5">
    <source>
        <dbReference type="Proteomes" id="UP001335648"/>
    </source>
</evidence>
<protein>
    <recommendedName>
        <fullName evidence="6">Protein FAM92B</fullName>
    </recommendedName>
</protein>
<feature type="coiled-coil region" evidence="2">
    <location>
        <begin position="116"/>
        <end position="178"/>
    </location>
</feature>
<dbReference type="GO" id="GO:0036064">
    <property type="term" value="C:ciliary basal body"/>
    <property type="evidence" value="ECO:0007669"/>
    <property type="project" value="TreeGrafter"/>
</dbReference>
<comment type="caution">
    <text evidence="4">The sequence shown here is derived from an EMBL/GenBank/DDBJ whole genome shotgun (WGS) entry which is preliminary data.</text>
</comment>
<evidence type="ECO:0000256" key="1">
    <source>
        <dbReference type="ARBA" id="ARBA00004114"/>
    </source>
</evidence>
<comment type="subcellular location">
    <subcellularLocation>
        <location evidence="1">Cytoplasm</location>
        <location evidence="1">Cytoskeleton</location>
        <location evidence="1">Microtubule organizing center</location>
        <location evidence="1">Centrosome</location>
        <location evidence="1">Centriole</location>
    </subcellularLocation>
</comment>
<dbReference type="Proteomes" id="UP001335648">
    <property type="component" value="Unassembled WGS sequence"/>
</dbReference>
<keyword evidence="5" id="KW-1185">Reference proteome</keyword>
<feature type="region of interest" description="Disordered" evidence="3">
    <location>
        <begin position="250"/>
        <end position="349"/>
    </location>
</feature>
<organism evidence="4 5">
    <name type="scientific">Champsocephalus esox</name>
    <name type="common">pike icefish</name>
    <dbReference type="NCBI Taxonomy" id="159716"/>
    <lineage>
        <taxon>Eukaryota</taxon>
        <taxon>Metazoa</taxon>
        <taxon>Chordata</taxon>
        <taxon>Craniata</taxon>
        <taxon>Vertebrata</taxon>
        <taxon>Euteleostomi</taxon>
        <taxon>Actinopterygii</taxon>
        <taxon>Neopterygii</taxon>
        <taxon>Teleostei</taxon>
        <taxon>Neoteleostei</taxon>
        <taxon>Acanthomorphata</taxon>
        <taxon>Eupercaria</taxon>
        <taxon>Perciformes</taxon>
        <taxon>Notothenioidei</taxon>
        <taxon>Channichthyidae</taxon>
        <taxon>Champsocephalus</taxon>
    </lineage>
</organism>
<accession>A0AAN8B4F6</accession>
<dbReference type="InterPro" id="IPR009602">
    <property type="entry name" value="CBAR/FAM92"/>
</dbReference>
<dbReference type="EMBL" id="JAULUE010002066">
    <property type="protein sequence ID" value="KAK5877935.1"/>
    <property type="molecule type" value="Genomic_DNA"/>
</dbReference>
<dbReference type="Gene3D" id="1.20.1270.60">
    <property type="entry name" value="Arfaptin homology (AH) domain/BAR domain"/>
    <property type="match status" value="1"/>
</dbReference>
<evidence type="ECO:0000256" key="3">
    <source>
        <dbReference type="SAM" id="MobiDB-lite"/>
    </source>
</evidence>
<dbReference type="InterPro" id="IPR027267">
    <property type="entry name" value="AH/BAR_dom_sf"/>
</dbReference>
<evidence type="ECO:0008006" key="6">
    <source>
        <dbReference type="Google" id="ProtNLM"/>
    </source>
</evidence>
<dbReference type="GO" id="GO:0060271">
    <property type="term" value="P:cilium assembly"/>
    <property type="evidence" value="ECO:0007669"/>
    <property type="project" value="TreeGrafter"/>
</dbReference>
<reference evidence="4 5" key="1">
    <citation type="journal article" date="2023" name="Mol. Biol. Evol.">
        <title>Genomics of Secondarily Temperate Adaptation in the Only Non-Antarctic Icefish.</title>
        <authorList>
            <person name="Rivera-Colon A.G."/>
            <person name="Rayamajhi N."/>
            <person name="Minhas B.F."/>
            <person name="Madrigal G."/>
            <person name="Bilyk K.T."/>
            <person name="Yoon V."/>
            <person name="Hune M."/>
            <person name="Gregory S."/>
            <person name="Cheng C.H.C."/>
            <person name="Catchen J.M."/>
        </authorList>
    </citation>
    <scope>NUCLEOTIDE SEQUENCE [LARGE SCALE GENOMIC DNA]</scope>
    <source>
        <strain evidence="4">JC2023a</strain>
    </source>
</reference>
<feature type="compositionally biased region" description="Acidic residues" evidence="3">
    <location>
        <begin position="300"/>
        <end position="328"/>
    </location>
</feature>